<evidence type="ECO:0000256" key="7">
    <source>
        <dbReference type="ARBA" id="ARBA00047851"/>
    </source>
</evidence>
<evidence type="ECO:0000256" key="10">
    <source>
        <dbReference type="RuleBase" id="RU003826"/>
    </source>
</evidence>
<comment type="similarity">
    <text evidence="9 10">Belongs to the thiamine-phosphate synthase family.</text>
</comment>
<dbReference type="GO" id="GO:0004789">
    <property type="term" value="F:thiamine-phosphate diphosphorylase activity"/>
    <property type="evidence" value="ECO:0007669"/>
    <property type="project" value="UniProtKB-EC"/>
</dbReference>
<reference evidence="13 14" key="1">
    <citation type="journal article" date="2018" name="Int. J. Syst. Evol. Microbiol.">
        <title>Zhouia spongiae sp. nov., isolated from a marine sponge.</title>
        <authorList>
            <person name="Zhuang L."/>
            <person name="Lin B."/>
            <person name="Qin F."/>
            <person name="Luo L."/>
        </authorList>
    </citation>
    <scope>NUCLEOTIDE SEQUENCE [LARGE SCALE GENOMIC DNA]</scope>
    <source>
        <strain evidence="13 14">HN-Y44</strain>
    </source>
</reference>
<feature type="binding site" evidence="9">
    <location>
        <position position="68"/>
    </location>
    <ligand>
        <name>Mg(2+)</name>
        <dbReference type="ChEBI" id="CHEBI:18420"/>
    </ligand>
</feature>
<evidence type="ECO:0000256" key="2">
    <source>
        <dbReference type="ARBA" id="ARBA00022679"/>
    </source>
</evidence>
<feature type="binding site" evidence="9">
    <location>
        <begin position="132"/>
        <end position="134"/>
    </location>
    <ligand>
        <name>2-[(2R,5Z)-2-carboxy-4-methylthiazol-5(2H)-ylidene]ethyl phosphate</name>
        <dbReference type="ChEBI" id="CHEBI:62899"/>
    </ligand>
</feature>
<dbReference type="PANTHER" id="PTHR20857">
    <property type="entry name" value="THIAMINE-PHOSPHATE PYROPHOSPHORYLASE"/>
    <property type="match status" value="1"/>
</dbReference>
<evidence type="ECO:0000313" key="14">
    <source>
        <dbReference type="Proteomes" id="UP000829476"/>
    </source>
</evidence>
<proteinExistence type="inferred from homology"/>
<organism evidence="13 14">
    <name type="scientific">Zhouia spongiae</name>
    <dbReference type="NCBI Taxonomy" id="2202721"/>
    <lineage>
        <taxon>Bacteria</taxon>
        <taxon>Pseudomonadati</taxon>
        <taxon>Bacteroidota</taxon>
        <taxon>Flavobacteriia</taxon>
        <taxon>Flavobacteriales</taxon>
        <taxon>Flavobacteriaceae</taxon>
        <taxon>Zhouia</taxon>
    </lineage>
</organism>
<feature type="domain" description="Thiamine phosphate synthase/TenI" evidence="12">
    <location>
        <begin position="17"/>
        <end position="190"/>
    </location>
</feature>
<keyword evidence="14" id="KW-1185">Reference proteome</keyword>
<protein>
    <recommendedName>
        <fullName evidence="9">Thiamine-phosphate synthase</fullName>
        <shortName evidence="9">TP synthase</shortName>
        <shortName evidence="9">TPS</shortName>
        <ecNumber evidence="9">2.5.1.3</ecNumber>
    </recommendedName>
    <alternativeName>
        <fullName evidence="9">Thiamine-phosphate pyrophosphorylase</fullName>
        <shortName evidence="9">TMP pyrophosphorylase</shortName>
        <shortName evidence="9">TMP-PPase</shortName>
    </alternativeName>
</protein>
<comment type="catalytic activity">
    <reaction evidence="7 9 10">
        <text>2-(2-carboxy-4-methylthiazol-5-yl)ethyl phosphate + 4-amino-2-methyl-5-(diphosphooxymethyl)pyrimidine + 2 H(+) = thiamine phosphate + CO2 + diphosphate</text>
        <dbReference type="Rhea" id="RHEA:47848"/>
        <dbReference type="ChEBI" id="CHEBI:15378"/>
        <dbReference type="ChEBI" id="CHEBI:16526"/>
        <dbReference type="ChEBI" id="CHEBI:33019"/>
        <dbReference type="ChEBI" id="CHEBI:37575"/>
        <dbReference type="ChEBI" id="CHEBI:57841"/>
        <dbReference type="ChEBI" id="CHEBI:62890"/>
        <dbReference type="EC" id="2.5.1.3"/>
    </reaction>
</comment>
<dbReference type="EC" id="2.5.1.3" evidence="9"/>
<evidence type="ECO:0000259" key="12">
    <source>
        <dbReference type="Pfam" id="PF02581"/>
    </source>
</evidence>
<evidence type="ECO:0000256" key="9">
    <source>
        <dbReference type="HAMAP-Rule" id="MF_00097"/>
    </source>
</evidence>
<evidence type="ECO:0000256" key="5">
    <source>
        <dbReference type="ARBA" id="ARBA00022977"/>
    </source>
</evidence>
<feature type="binding site" evidence="9">
    <location>
        <position position="106"/>
    </location>
    <ligand>
        <name>4-amino-2-methyl-5-(diphosphooxymethyl)pyrimidine</name>
        <dbReference type="ChEBI" id="CHEBI:57841"/>
    </ligand>
</feature>
<dbReference type="InterPro" id="IPR036206">
    <property type="entry name" value="ThiamineP_synth_sf"/>
</dbReference>
<dbReference type="InterPro" id="IPR013785">
    <property type="entry name" value="Aldolase_TIM"/>
</dbReference>
<dbReference type="EMBL" id="CP094326">
    <property type="protein sequence ID" value="UNY99922.1"/>
    <property type="molecule type" value="Genomic_DNA"/>
</dbReference>
<evidence type="ECO:0000313" key="13">
    <source>
        <dbReference type="EMBL" id="UNY99922.1"/>
    </source>
</evidence>
<comment type="catalytic activity">
    <reaction evidence="8 9 10">
        <text>2-[(2R,5Z)-2-carboxy-4-methylthiazol-5(2H)-ylidene]ethyl phosphate + 4-amino-2-methyl-5-(diphosphooxymethyl)pyrimidine + 2 H(+) = thiamine phosphate + CO2 + diphosphate</text>
        <dbReference type="Rhea" id="RHEA:47844"/>
        <dbReference type="ChEBI" id="CHEBI:15378"/>
        <dbReference type="ChEBI" id="CHEBI:16526"/>
        <dbReference type="ChEBI" id="CHEBI:33019"/>
        <dbReference type="ChEBI" id="CHEBI:37575"/>
        <dbReference type="ChEBI" id="CHEBI:57841"/>
        <dbReference type="ChEBI" id="CHEBI:62899"/>
        <dbReference type="EC" id="2.5.1.3"/>
    </reaction>
</comment>
<name>A0ABY3YQ05_9FLAO</name>
<dbReference type="NCBIfam" id="NF000736">
    <property type="entry name" value="PRK00043.2-3"/>
    <property type="match status" value="1"/>
</dbReference>
<evidence type="ECO:0000256" key="6">
    <source>
        <dbReference type="ARBA" id="ARBA00047334"/>
    </source>
</evidence>
<keyword evidence="5 9" id="KW-0784">Thiamine biosynthesis</keyword>
<feature type="binding site" evidence="9">
    <location>
        <position position="168"/>
    </location>
    <ligand>
        <name>2-[(2R,5Z)-2-carboxy-4-methylthiazol-5(2H)-ylidene]ethyl phosphate</name>
        <dbReference type="ChEBI" id="CHEBI:62899"/>
    </ligand>
</feature>
<dbReference type="InterPro" id="IPR034291">
    <property type="entry name" value="TMP_synthase"/>
</dbReference>
<gene>
    <name evidence="9" type="primary">thiE</name>
    <name evidence="13" type="ORF">MQE36_06120</name>
</gene>
<evidence type="ECO:0000256" key="11">
    <source>
        <dbReference type="RuleBase" id="RU004253"/>
    </source>
</evidence>
<feature type="binding site" evidence="9">
    <location>
        <position position="87"/>
    </location>
    <ligand>
        <name>Mg(2+)</name>
        <dbReference type="ChEBI" id="CHEBI:18420"/>
    </ligand>
</feature>
<accession>A0ABY3YQ05</accession>
<evidence type="ECO:0000256" key="1">
    <source>
        <dbReference type="ARBA" id="ARBA00005165"/>
    </source>
</evidence>
<comment type="cofactor">
    <cofactor evidence="9">
        <name>Mg(2+)</name>
        <dbReference type="ChEBI" id="CHEBI:18420"/>
    </cofactor>
    <text evidence="9">Binds 1 Mg(2+) ion per subunit.</text>
</comment>
<dbReference type="Pfam" id="PF02581">
    <property type="entry name" value="TMP-TENI"/>
    <property type="match status" value="1"/>
</dbReference>
<dbReference type="Gene3D" id="3.20.20.70">
    <property type="entry name" value="Aldolase class I"/>
    <property type="match status" value="1"/>
</dbReference>
<comment type="caution">
    <text evidence="9">Lacks conserved residue(s) required for the propagation of feature annotation.</text>
</comment>
<evidence type="ECO:0000256" key="8">
    <source>
        <dbReference type="ARBA" id="ARBA00047883"/>
    </source>
</evidence>
<comment type="catalytic activity">
    <reaction evidence="6 9 10">
        <text>4-methyl-5-(2-phosphooxyethyl)-thiazole + 4-amino-2-methyl-5-(diphosphooxymethyl)pyrimidine + H(+) = thiamine phosphate + diphosphate</text>
        <dbReference type="Rhea" id="RHEA:22328"/>
        <dbReference type="ChEBI" id="CHEBI:15378"/>
        <dbReference type="ChEBI" id="CHEBI:33019"/>
        <dbReference type="ChEBI" id="CHEBI:37575"/>
        <dbReference type="ChEBI" id="CHEBI:57841"/>
        <dbReference type="ChEBI" id="CHEBI:58296"/>
        <dbReference type="EC" id="2.5.1.3"/>
    </reaction>
</comment>
<dbReference type="Proteomes" id="UP000829476">
    <property type="component" value="Chromosome"/>
</dbReference>
<keyword evidence="4 9" id="KW-0460">Magnesium</keyword>
<evidence type="ECO:0000256" key="4">
    <source>
        <dbReference type="ARBA" id="ARBA00022842"/>
    </source>
</evidence>
<dbReference type="SUPFAM" id="SSF51391">
    <property type="entry name" value="Thiamin phosphate synthase"/>
    <property type="match status" value="1"/>
</dbReference>
<comment type="function">
    <text evidence="9">Condenses 4-methyl-5-(beta-hydroxyethyl)thiazole monophosphate (THZ-P) and 2-methyl-4-amino-5-hydroxymethyl pyrimidine pyrophosphate (HMP-PP) to form thiamine monophosphate (TMP).</text>
</comment>
<dbReference type="PANTHER" id="PTHR20857:SF15">
    <property type="entry name" value="THIAMINE-PHOSPHATE SYNTHASE"/>
    <property type="match status" value="1"/>
</dbReference>
<dbReference type="NCBIfam" id="TIGR00693">
    <property type="entry name" value="thiE"/>
    <property type="match status" value="1"/>
</dbReference>
<dbReference type="RefSeq" id="WP_242938291.1">
    <property type="nucleotide sequence ID" value="NZ_CP094326.1"/>
</dbReference>
<keyword evidence="3 9" id="KW-0479">Metal-binding</keyword>
<dbReference type="InterPro" id="IPR022998">
    <property type="entry name" value="ThiamineP_synth_TenI"/>
</dbReference>
<feature type="binding site" evidence="9">
    <location>
        <position position="135"/>
    </location>
    <ligand>
        <name>4-amino-2-methyl-5-(diphosphooxymethyl)pyrimidine</name>
        <dbReference type="ChEBI" id="CHEBI:57841"/>
    </ligand>
</feature>
<keyword evidence="2 9" id="KW-0808">Transferase</keyword>
<dbReference type="CDD" id="cd00564">
    <property type="entry name" value="TMP_TenI"/>
    <property type="match status" value="1"/>
</dbReference>
<dbReference type="HAMAP" id="MF_00097">
    <property type="entry name" value="TMP_synthase"/>
    <property type="match status" value="1"/>
</dbReference>
<feature type="binding site" evidence="9">
    <location>
        <position position="67"/>
    </location>
    <ligand>
        <name>4-amino-2-methyl-5-(diphosphooxymethyl)pyrimidine</name>
        <dbReference type="ChEBI" id="CHEBI:57841"/>
    </ligand>
</feature>
<evidence type="ECO:0000256" key="3">
    <source>
        <dbReference type="ARBA" id="ARBA00022723"/>
    </source>
</evidence>
<feature type="binding site" evidence="9">
    <location>
        <begin position="35"/>
        <end position="39"/>
    </location>
    <ligand>
        <name>4-amino-2-methyl-5-(diphosphooxymethyl)pyrimidine</name>
        <dbReference type="ChEBI" id="CHEBI:57841"/>
    </ligand>
</feature>
<comment type="pathway">
    <text evidence="1 9 11">Cofactor biosynthesis; thiamine diphosphate biosynthesis; thiamine phosphate from 4-amino-2-methyl-5-diphosphomethylpyrimidine and 4-methyl-5-(2-phosphoethyl)-thiazole: step 1/1.</text>
</comment>
<sequence>MKEISKLQYISQGNTPAEHLLNIREVCKAGVDWVQLRLKNVSDEMYAETAVLAKKICDPYGAKLIINDNVKVAKVIRADGVHLGKTDMSPQDAREILGAELIIGGTANTLSDCIKLCGMGVDYIGLGPFRFTTTKQNLSPVLGLGGYRKIVSQLNDGEMSFPVIAIGGIQEADVKDILYTGVYGVAVSGALTVENKISQTVEKFQSQLWSGRADSRVLI</sequence>